<protein>
    <submittedName>
        <fullName evidence="1">Uncharacterized protein</fullName>
    </submittedName>
</protein>
<dbReference type="EMBL" id="CP006664">
    <property type="protein sequence ID" value="AIJ07722.1"/>
    <property type="molecule type" value="Genomic_DNA"/>
</dbReference>
<gene>
    <name evidence="1" type="ORF">ETEE_1265</name>
</gene>
<organism evidence="1 2">
    <name type="scientific">Edwardsiella anguillarum ET080813</name>
    <dbReference type="NCBI Taxonomy" id="667120"/>
    <lineage>
        <taxon>Bacteria</taxon>
        <taxon>Pseudomonadati</taxon>
        <taxon>Pseudomonadota</taxon>
        <taxon>Gammaproteobacteria</taxon>
        <taxon>Enterobacterales</taxon>
        <taxon>Hafniaceae</taxon>
        <taxon>Edwardsiella</taxon>
    </lineage>
</organism>
<name>A0A076LLV8_9GAMM</name>
<proteinExistence type="predicted"/>
<evidence type="ECO:0000313" key="2">
    <source>
        <dbReference type="Proteomes" id="UP000028681"/>
    </source>
</evidence>
<dbReference type="HOGENOM" id="CLU_3250740_0_0_6"/>
<dbReference type="AlphaFoldDB" id="A0A076LLV8"/>
<sequence length="42" mass="4764">MDNGRRFIFKVQEPRAGENGMVMGFSWAVKPAENVLIALLNR</sequence>
<dbReference type="Proteomes" id="UP000028681">
    <property type="component" value="Chromosome"/>
</dbReference>
<accession>A0A076LLV8</accession>
<evidence type="ECO:0000313" key="1">
    <source>
        <dbReference type="EMBL" id="AIJ07722.1"/>
    </source>
</evidence>
<reference evidence="1 2" key="1">
    <citation type="journal article" date="2012" name="PLoS ONE">
        <title>Edwardsiella comparative phylogenomics reveal the new intra/inter-species taxonomic relationships, virulence evolution and niche adaptation mechanisms.</title>
        <authorList>
            <person name="Yang M."/>
            <person name="Lv Y."/>
            <person name="Xiao J."/>
            <person name="Wu H."/>
            <person name="Zheng H."/>
            <person name="Liu Q."/>
            <person name="Zhang Y."/>
            <person name="Wang Q."/>
        </authorList>
    </citation>
    <scope>NUCLEOTIDE SEQUENCE [LARGE SCALE GENOMIC DNA]</scope>
    <source>
        <strain evidence="2">080813</strain>
    </source>
</reference>
<dbReference type="KEGG" id="ete:ETEE_1265"/>